<proteinExistence type="predicted"/>
<comment type="caution">
    <text evidence="1">The sequence shown here is derived from an EMBL/GenBank/DDBJ whole genome shotgun (WGS) entry which is preliminary data.</text>
</comment>
<name>A0AAW2W017_SESRA</name>
<reference evidence="1" key="1">
    <citation type="submission" date="2020-06" db="EMBL/GenBank/DDBJ databases">
        <authorList>
            <person name="Li T."/>
            <person name="Hu X."/>
            <person name="Zhang T."/>
            <person name="Song X."/>
            <person name="Zhang H."/>
            <person name="Dai N."/>
            <person name="Sheng W."/>
            <person name="Hou X."/>
            <person name="Wei L."/>
        </authorList>
    </citation>
    <scope>NUCLEOTIDE SEQUENCE</scope>
    <source>
        <strain evidence="1">G02</strain>
        <tissue evidence="1">Leaf</tissue>
    </source>
</reference>
<organism evidence="1">
    <name type="scientific">Sesamum radiatum</name>
    <name type="common">Black benniseed</name>
    <dbReference type="NCBI Taxonomy" id="300843"/>
    <lineage>
        <taxon>Eukaryota</taxon>
        <taxon>Viridiplantae</taxon>
        <taxon>Streptophyta</taxon>
        <taxon>Embryophyta</taxon>
        <taxon>Tracheophyta</taxon>
        <taxon>Spermatophyta</taxon>
        <taxon>Magnoliopsida</taxon>
        <taxon>eudicotyledons</taxon>
        <taxon>Gunneridae</taxon>
        <taxon>Pentapetalae</taxon>
        <taxon>asterids</taxon>
        <taxon>lamiids</taxon>
        <taxon>Lamiales</taxon>
        <taxon>Pedaliaceae</taxon>
        <taxon>Sesamum</taxon>
    </lineage>
</organism>
<reference evidence="1" key="2">
    <citation type="journal article" date="2024" name="Plant">
        <title>Genomic evolution and insights into agronomic trait innovations of Sesamum species.</title>
        <authorList>
            <person name="Miao H."/>
            <person name="Wang L."/>
            <person name="Qu L."/>
            <person name="Liu H."/>
            <person name="Sun Y."/>
            <person name="Le M."/>
            <person name="Wang Q."/>
            <person name="Wei S."/>
            <person name="Zheng Y."/>
            <person name="Lin W."/>
            <person name="Duan Y."/>
            <person name="Cao H."/>
            <person name="Xiong S."/>
            <person name="Wang X."/>
            <person name="Wei L."/>
            <person name="Li C."/>
            <person name="Ma Q."/>
            <person name="Ju M."/>
            <person name="Zhao R."/>
            <person name="Li G."/>
            <person name="Mu C."/>
            <person name="Tian Q."/>
            <person name="Mei H."/>
            <person name="Zhang T."/>
            <person name="Gao T."/>
            <person name="Zhang H."/>
        </authorList>
    </citation>
    <scope>NUCLEOTIDE SEQUENCE</scope>
    <source>
        <strain evidence="1">G02</strain>
    </source>
</reference>
<gene>
    <name evidence="1" type="ORF">Sradi_0222600</name>
</gene>
<dbReference type="AlphaFoldDB" id="A0AAW2W017"/>
<accession>A0AAW2W017</accession>
<dbReference type="EMBL" id="JACGWJ010000002">
    <property type="protein sequence ID" value="KAL0435147.1"/>
    <property type="molecule type" value="Genomic_DNA"/>
</dbReference>
<evidence type="ECO:0008006" key="2">
    <source>
        <dbReference type="Google" id="ProtNLM"/>
    </source>
</evidence>
<sequence length="145" mass="17000">MVFKSKDHLKASVQDFSVRFARREYRVLESSSKLWKVVCKYDAETGCNWMLRAIYKSKMGLFKITRYVGPHTCLMNESSVGHRNLGKSMIATYLLGMVRQDPTYDIKSVQQNVKDRFGFEISYHKAWQALKVAREEVYRTRENSV</sequence>
<dbReference type="PANTHER" id="PTHR31973">
    <property type="entry name" value="POLYPROTEIN, PUTATIVE-RELATED"/>
    <property type="match status" value="1"/>
</dbReference>
<dbReference type="PANTHER" id="PTHR31973:SF195">
    <property type="entry name" value="MUDR FAMILY TRANSPOSASE"/>
    <property type="match status" value="1"/>
</dbReference>
<evidence type="ECO:0000313" key="1">
    <source>
        <dbReference type="EMBL" id="KAL0435147.1"/>
    </source>
</evidence>
<protein>
    <recommendedName>
        <fullName evidence="2">Transposase MuDR plant domain-containing protein</fullName>
    </recommendedName>
</protein>